<feature type="compositionally biased region" description="Basic and acidic residues" evidence="2">
    <location>
        <begin position="141"/>
        <end position="159"/>
    </location>
</feature>
<dbReference type="SUPFAM" id="SSF57756">
    <property type="entry name" value="Retrovirus zinc finger-like domains"/>
    <property type="match status" value="1"/>
</dbReference>
<feature type="compositionally biased region" description="Polar residues" evidence="2">
    <location>
        <begin position="15"/>
        <end position="30"/>
    </location>
</feature>
<feature type="compositionally biased region" description="Low complexity" evidence="2">
    <location>
        <begin position="61"/>
        <end position="75"/>
    </location>
</feature>
<feature type="compositionally biased region" description="Polar residues" evidence="2">
    <location>
        <begin position="118"/>
        <end position="135"/>
    </location>
</feature>
<gene>
    <name evidence="4" type="ORF">R1sor_022688</name>
</gene>
<proteinExistence type="predicted"/>
<dbReference type="Proteomes" id="UP001633002">
    <property type="component" value="Unassembled WGS sequence"/>
</dbReference>
<feature type="region of interest" description="Disordered" evidence="2">
    <location>
        <begin position="332"/>
        <end position="397"/>
    </location>
</feature>
<dbReference type="InterPro" id="IPR001878">
    <property type="entry name" value="Znf_CCHC"/>
</dbReference>
<comment type="caution">
    <text evidence="4">The sequence shown here is derived from an EMBL/GenBank/DDBJ whole genome shotgun (WGS) entry which is preliminary data.</text>
</comment>
<name>A0ABD3GNJ5_9MARC</name>
<dbReference type="SMART" id="SM00343">
    <property type="entry name" value="ZnF_C2HC"/>
    <property type="match status" value="1"/>
</dbReference>
<dbReference type="PANTHER" id="PTHR33116">
    <property type="entry name" value="REVERSE TRANSCRIPTASE ZINC-BINDING DOMAIN-CONTAINING PROTEIN-RELATED-RELATED"/>
    <property type="match status" value="1"/>
</dbReference>
<keyword evidence="1" id="KW-0863">Zinc-finger</keyword>
<evidence type="ECO:0000259" key="3">
    <source>
        <dbReference type="PROSITE" id="PS50158"/>
    </source>
</evidence>
<keyword evidence="5" id="KW-1185">Reference proteome</keyword>
<dbReference type="InterPro" id="IPR036875">
    <property type="entry name" value="Znf_CCHC_sf"/>
</dbReference>
<dbReference type="PANTHER" id="PTHR33116:SF78">
    <property type="entry name" value="OS12G0587133 PROTEIN"/>
    <property type="match status" value="1"/>
</dbReference>
<keyword evidence="1" id="KW-0479">Metal-binding</keyword>
<evidence type="ECO:0000313" key="4">
    <source>
        <dbReference type="EMBL" id="KAL3679732.1"/>
    </source>
</evidence>
<protein>
    <recommendedName>
        <fullName evidence="3">CCHC-type domain-containing protein</fullName>
    </recommendedName>
</protein>
<accession>A0ABD3GNJ5</accession>
<evidence type="ECO:0000256" key="2">
    <source>
        <dbReference type="SAM" id="MobiDB-lite"/>
    </source>
</evidence>
<feature type="region of interest" description="Disordered" evidence="2">
    <location>
        <begin position="1"/>
        <end position="159"/>
    </location>
</feature>
<keyword evidence="1" id="KW-0862">Zinc</keyword>
<evidence type="ECO:0000313" key="5">
    <source>
        <dbReference type="Proteomes" id="UP001633002"/>
    </source>
</evidence>
<dbReference type="GO" id="GO:0008270">
    <property type="term" value="F:zinc ion binding"/>
    <property type="evidence" value="ECO:0007669"/>
    <property type="project" value="UniProtKB-KW"/>
</dbReference>
<sequence length="1164" mass="132098">MNVSDVLDGIGVSGGRSNPNTTRTPFTPWNVNVVVPDQQTSQSRVARSSPRSLTGRQNVDPKGSPSKGTPKGKASARLTSPEPTHVANGERSGHVSVGQKLKTAESHSGSIHAGKSASRPQVSTGSGNDQETISKAATHKAWKDLPSTRDTLSQKEDADHWGEGVSWEDLRKAFHCLPVLEEGTQEEVYCEMKLDVPKAAKRLGRLRRTAMLLRAVESSPPRDRIVAWVREELWGRRGMEVCQIRALNRRDFLIVFQREEDRTAFLEQSPKFLDGKLVVFVEWNGELDITPLNDRLKAVWVELQNVPPFLEDQAEYQCFQCKGRGHWAKNCPQKRGNPNPQGGQPGHNLPSRNARQEPAGEDVSEDNGNAGFTEVTRRQRRSVHSMELENGRAVQVTNQFDILGQGDPDDPGEEGEVIPEEQESVMGEVPIPLHEAIIEGKELWEHGLQVNAEEFQKWGGPAQEGSAAKNPFVTGTSILEGDQTQHSQREKVVFGENDSGNGRKKGVWKKMLRQTGSDEHMVDKPEKELGEGHLVEQRAGGYRFSDPTSSSPNKRITLSEWGRDGCREMIRLNTDVRSYVSPRNMSGLDQCRIGSQFTRQALREGRVDKARLDRVYLNKSAAWIDHVQEVEHFPNKSISDHGPVSAKLQLVPREDQTGPKANYFKLNYLELKDPDILRRIREAWEDEKLIVQDARRRWMRGWGRIRQTLRQIRNDRSMKDSSMEALEQELDWRTEQLTDGGTLNEVEALRRVEAKLKNLRAREAERWRTRSRERWLKEGEAPTKYFMTRLKAKWARDAIVQLEDEDGELIEDAEGIREEVKSFYTMLYAAEPETEEGREERRLLLQLVERRVSNEDNQELLLLPTREEIEEVVKRLKADKAPGYDGVTAEILRECWGFVGEECIRMVQTVWVKRKMLGKDCQGVITLIPKPGEKRLLKNWRPISLMTLTYKLIAKIEAAQLQLITGVRINDGQSLVCNLFADDTGVFIQAQLHQFLELKKILDRFEKAAGAKINMSKTVLMPLANTPLPDWVNQTGCQVATPEETFRYLGVYVGGQNSDAILFQQVKARMEQRLNHWSNSFLSWNSRVILLKHVLLAIPTYQMMMVGMNSKSAKDLEAVCKGFLWGRTEEGRPKKPLVAWERLIQPKTHGGLGFLSLVERGHSL</sequence>
<organism evidence="4 5">
    <name type="scientific">Riccia sorocarpa</name>
    <dbReference type="NCBI Taxonomy" id="122646"/>
    <lineage>
        <taxon>Eukaryota</taxon>
        <taxon>Viridiplantae</taxon>
        <taxon>Streptophyta</taxon>
        <taxon>Embryophyta</taxon>
        <taxon>Marchantiophyta</taxon>
        <taxon>Marchantiopsida</taxon>
        <taxon>Marchantiidae</taxon>
        <taxon>Marchantiales</taxon>
        <taxon>Ricciaceae</taxon>
        <taxon>Riccia</taxon>
    </lineage>
</organism>
<reference evidence="4 5" key="1">
    <citation type="submission" date="2024-09" db="EMBL/GenBank/DDBJ databases">
        <title>Chromosome-scale assembly of Riccia sorocarpa.</title>
        <authorList>
            <person name="Paukszto L."/>
        </authorList>
    </citation>
    <scope>NUCLEOTIDE SEQUENCE [LARGE SCALE GENOMIC DNA]</scope>
    <source>
        <strain evidence="4">LP-2024</strain>
        <tissue evidence="4">Aerial parts of the thallus</tissue>
    </source>
</reference>
<dbReference type="AlphaFoldDB" id="A0ABD3GNJ5"/>
<evidence type="ECO:0000256" key="1">
    <source>
        <dbReference type="PROSITE-ProRule" id="PRU00047"/>
    </source>
</evidence>
<dbReference type="Gene3D" id="4.10.60.10">
    <property type="entry name" value="Zinc finger, CCHC-type"/>
    <property type="match status" value="1"/>
</dbReference>
<feature type="domain" description="CCHC-type" evidence="3">
    <location>
        <begin position="318"/>
        <end position="333"/>
    </location>
</feature>
<feature type="compositionally biased region" description="Polar residues" evidence="2">
    <location>
        <begin position="37"/>
        <end position="57"/>
    </location>
</feature>
<dbReference type="PROSITE" id="PS50158">
    <property type="entry name" value="ZF_CCHC"/>
    <property type="match status" value="1"/>
</dbReference>
<dbReference type="EMBL" id="JBJQOH010000007">
    <property type="protein sequence ID" value="KAL3679732.1"/>
    <property type="molecule type" value="Genomic_DNA"/>
</dbReference>